<evidence type="ECO:0000313" key="2">
    <source>
        <dbReference type="EMBL" id="PNQ72220.1"/>
    </source>
</evidence>
<sequence length="67" mass="8110">MKQYQSFKDIETDLKRLKLERDIAFEEMKLIKTEFKENLKPVNWIGSTLSTIGKYGIWTLIKRFIRK</sequence>
<dbReference type="EMBL" id="POWF01000010">
    <property type="protein sequence ID" value="PNQ72220.1"/>
    <property type="molecule type" value="Genomic_DNA"/>
</dbReference>
<dbReference type="InterPro" id="IPR046290">
    <property type="entry name" value="DUF6327"/>
</dbReference>
<gene>
    <name evidence="2" type="ORF">C1T31_12910</name>
</gene>
<feature type="coiled-coil region" evidence="1">
    <location>
        <begin position="7"/>
        <end position="34"/>
    </location>
</feature>
<dbReference type="RefSeq" id="WP_103052931.1">
    <property type="nucleotide sequence ID" value="NZ_POWF01000010.1"/>
</dbReference>
<evidence type="ECO:0008006" key="4">
    <source>
        <dbReference type="Google" id="ProtNLM"/>
    </source>
</evidence>
<accession>A0A2K1DW16</accession>
<keyword evidence="3" id="KW-1185">Reference proteome</keyword>
<evidence type="ECO:0000256" key="1">
    <source>
        <dbReference type="SAM" id="Coils"/>
    </source>
</evidence>
<proteinExistence type="predicted"/>
<dbReference type="OrthoDB" id="1149272at2"/>
<comment type="caution">
    <text evidence="2">The sequence shown here is derived from an EMBL/GenBank/DDBJ whole genome shotgun (WGS) entry which is preliminary data.</text>
</comment>
<name>A0A2K1DW16_9FLAO</name>
<evidence type="ECO:0000313" key="3">
    <source>
        <dbReference type="Proteomes" id="UP000236641"/>
    </source>
</evidence>
<keyword evidence="1" id="KW-0175">Coiled coil</keyword>
<organism evidence="2 3">
    <name type="scientific">Hanstruepera neustonica</name>
    <dbReference type="NCBI Taxonomy" id="1445657"/>
    <lineage>
        <taxon>Bacteria</taxon>
        <taxon>Pseudomonadati</taxon>
        <taxon>Bacteroidota</taxon>
        <taxon>Flavobacteriia</taxon>
        <taxon>Flavobacteriales</taxon>
        <taxon>Flavobacteriaceae</taxon>
        <taxon>Hanstruepera</taxon>
    </lineage>
</organism>
<protein>
    <recommendedName>
        <fullName evidence="4">Glutaminyl-tRNA synthetase</fullName>
    </recommendedName>
</protein>
<reference evidence="2 3" key="1">
    <citation type="submission" date="2018-01" db="EMBL/GenBank/DDBJ databases">
        <title>The draft genome of Hanstruepera neustonica JCM19743.</title>
        <authorList>
            <person name="He R.-H."/>
            <person name="Du Z.-J."/>
        </authorList>
    </citation>
    <scope>NUCLEOTIDE SEQUENCE [LARGE SCALE GENOMIC DNA]</scope>
    <source>
        <strain evidence="2 3">JCM19743</strain>
    </source>
</reference>
<dbReference type="AlphaFoldDB" id="A0A2K1DW16"/>
<dbReference type="Proteomes" id="UP000236641">
    <property type="component" value="Unassembled WGS sequence"/>
</dbReference>
<dbReference type="Pfam" id="PF19852">
    <property type="entry name" value="DUF6327"/>
    <property type="match status" value="1"/>
</dbReference>